<evidence type="ECO:0000313" key="2">
    <source>
        <dbReference type="Proteomes" id="UP000053647"/>
    </source>
</evidence>
<accession>A0A0C9SPS2</accession>
<organism evidence="1 2">
    <name type="scientific">Paxillus involutus ATCC 200175</name>
    <dbReference type="NCBI Taxonomy" id="664439"/>
    <lineage>
        <taxon>Eukaryota</taxon>
        <taxon>Fungi</taxon>
        <taxon>Dikarya</taxon>
        <taxon>Basidiomycota</taxon>
        <taxon>Agaricomycotina</taxon>
        <taxon>Agaricomycetes</taxon>
        <taxon>Agaricomycetidae</taxon>
        <taxon>Boletales</taxon>
        <taxon>Paxilineae</taxon>
        <taxon>Paxillaceae</taxon>
        <taxon>Paxillus</taxon>
    </lineage>
</organism>
<keyword evidence="2" id="KW-1185">Reference proteome</keyword>
<dbReference type="HOGENOM" id="CLU_191666_0_0_1"/>
<protein>
    <submittedName>
        <fullName evidence="1">Uncharacterized protein</fullName>
    </submittedName>
</protein>
<sequence length="82" mass="9421">LPDSPAENLYRSWKSLIPTLVESYLHYTSGTLGKPLPATPTCISLGNNPIECVRKVTKILCLLFNRKLFFFLWNLECEVHRL</sequence>
<name>A0A0C9SPS2_PAXIN</name>
<dbReference type="EMBL" id="KN819496">
    <property type="protein sequence ID" value="KIJ09174.1"/>
    <property type="molecule type" value="Genomic_DNA"/>
</dbReference>
<proteinExistence type="predicted"/>
<dbReference type="OrthoDB" id="2691413at2759"/>
<dbReference type="Proteomes" id="UP000053647">
    <property type="component" value="Unassembled WGS sequence"/>
</dbReference>
<gene>
    <name evidence="1" type="ORF">PAXINDRAFT_87853</name>
</gene>
<dbReference type="AlphaFoldDB" id="A0A0C9SPS2"/>
<evidence type="ECO:0000313" key="1">
    <source>
        <dbReference type="EMBL" id="KIJ09174.1"/>
    </source>
</evidence>
<feature type="non-terminal residue" evidence="1">
    <location>
        <position position="1"/>
    </location>
</feature>
<reference evidence="2" key="2">
    <citation type="submission" date="2015-01" db="EMBL/GenBank/DDBJ databases">
        <title>Evolutionary Origins and Diversification of the Mycorrhizal Mutualists.</title>
        <authorList>
            <consortium name="DOE Joint Genome Institute"/>
            <consortium name="Mycorrhizal Genomics Consortium"/>
            <person name="Kohler A."/>
            <person name="Kuo A."/>
            <person name="Nagy L.G."/>
            <person name="Floudas D."/>
            <person name="Copeland A."/>
            <person name="Barry K.W."/>
            <person name="Cichocki N."/>
            <person name="Veneault-Fourrey C."/>
            <person name="LaButti K."/>
            <person name="Lindquist E.A."/>
            <person name="Lipzen A."/>
            <person name="Lundell T."/>
            <person name="Morin E."/>
            <person name="Murat C."/>
            <person name="Riley R."/>
            <person name="Ohm R."/>
            <person name="Sun H."/>
            <person name="Tunlid A."/>
            <person name="Henrissat B."/>
            <person name="Grigoriev I.V."/>
            <person name="Hibbett D.S."/>
            <person name="Martin F."/>
        </authorList>
    </citation>
    <scope>NUCLEOTIDE SEQUENCE [LARGE SCALE GENOMIC DNA]</scope>
    <source>
        <strain evidence="2">ATCC 200175</strain>
    </source>
</reference>
<reference evidence="1 2" key="1">
    <citation type="submission" date="2014-06" db="EMBL/GenBank/DDBJ databases">
        <authorList>
            <consortium name="DOE Joint Genome Institute"/>
            <person name="Kuo A."/>
            <person name="Kohler A."/>
            <person name="Nagy L.G."/>
            <person name="Floudas D."/>
            <person name="Copeland A."/>
            <person name="Barry K.W."/>
            <person name="Cichocki N."/>
            <person name="Veneault-Fourrey C."/>
            <person name="LaButti K."/>
            <person name="Lindquist E.A."/>
            <person name="Lipzen A."/>
            <person name="Lundell T."/>
            <person name="Morin E."/>
            <person name="Murat C."/>
            <person name="Sun H."/>
            <person name="Tunlid A."/>
            <person name="Henrissat B."/>
            <person name="Grigoriev I.V."/>
            <person name="Hibbett D.S."/>
            <person name="Martin F."/>
            <person name="Nordberg H.P."/>
            <person name="Cantor M.N."/>
            <person name="Hua S.X."/>
        </authorList>
    </citation>
    <scope>NUCLEOTIDE SEQUENCE [LARGE SCALE GENOMIC DNA]</scope>
    <source>
        <strain evidence="1 2">ATCC 200175</strain>
    </source>
</reference>